<keyword evidence="3" id="KW-1185">Reference proteome</keyword>
<keyword evidence="2" id="KW-0808">Transferase</keyword>
<dbReference type="CDD" id="cd04301">
    <property type="entry name" value="NAT_SF"/>
    <property type="match status" value="1"/>
</dbReference>
<protein>
    <submittedName>
        <fullName evidence="2">GNAT family N-acetyltransferase</fullName>
        <ecNumber evidence="2">2.3.1.-</ecNumber>
    </submittedName>
</protein>
<dbReference type="InterPro" id="IPR000182">
    <property type="entry name" value="GNAT_dom"/>
</dbReference>
<dbReference type="RefSeq" id="WP_330932331.1">
    <property type="nucleotide sequence ID" value="NZ_CP119075.1"/>
</dbReference>
<dbReference type="SUPFAM" id="SSF55729">
    <property type="entry name" value="Acyl-CoA N-acyltransferases (Nat)"/>
    <property type="match status" value="1"/>
</dbReference>
<evidence type="ECO:0000313" key="2">
    <source>
        <dbReference type="EMBL" id="WED67030.1"/>
    </source>
</evidence>
<proteinExistence type="predicted"/>
<gene>
    <name evidence="2" type="ORF">PXH66_09225</name>
</gene>
<dbReference type="EMBL" id="CP119075">
    <property type="protein sequence ID" value="WED67030.1"/>
    <property type="molecule type" value="Genomic_DNA"/>
</dbReference>
<dbReference type="AlphaFoldDB" id="A0AAF0CS45"/>
<dbReference type="PROSITE" id="PS51186">
    <property type="entry name" value="GNAT"/>
    <property type="match status" value="1"/>
</dbReference>
<dbReference type="EC" id="2.3.1.-" evidence="2"/>
<dbReference type="Pfam" id="PF00583">
    <property type="entry name" value="Acetyltransf_1"/>
    <property type="match status" value="1"/>
</dbReference>
<dbReference type="InterPro" id="IPR016181">
    <property type="entry name" value="Acyl_CoA_acyltransferase"/>
</dbReference>
<reference evidence="2" key="1">
    <citation type="submission" date="2023-03" db="EMBL/GenBank/DDBJ databases">
        <title>Lomoglobus Profundus gen. nov., sp. nov., a novel member of the phylum Verrucomicrobia, isolated from deep-marine sediment of South China Sea.</title>
        <authorList>
            <person name="Ahmad T."/>
            <person name="Ishaq S.E."/>
            <person name="Wang F."/>
        </authorList>
    </citation>
    <scope>NUCLEOTIDE SEQUENCE</scope>
    <source>
        <strain evidence="2">LMO-M01</strain>
    </source>
</reference>
<dbReference type="Proteomes" id="UP001218638">
    <property type="component" value="Chromosome"/>
</dbReference>
<sequence>MHTSRAHRLRPVRPADSAFLLRLFAANRAAELMATRWSSERQMQFLTQQFEARQVDYARRFPTALDQIVLWGGEAVGRLLMQRSGDEIHIVDIALLPVFQRRGIGRDLLRGVLKIARHEKVVVSLTVDVRNRALTLYQCEDFVTVGRMGSHLSLRWTPPEMNPPG</sequence>
<name>A0AAF0CS45_9BACT</name>
<dbReference type="KEGG" id="slom:PXH66_09225"/>
<accession>A0AAF0CS45</accession>
<keyword evidence="2" id="KW-0012">Acyltransferase</keyword>
<evidence type="ECO:0000259" key="1">
    <source>
        <dbReference type="PROSITE" id="PS51186"/>
    </source>
</evidence>
<feature type="domain" description="N-acetyltransferase" evidence="1">
    <location>
        <begin position="7"/>
        <end position="165"/>
    </location>
</feature>
<dbReference type="Gene3D" id="3.40.630.30">
    <property type="match status" value="1"/>
</dbReference>
<evidence type="ECO:0000313" key="3">
    <source>
        <dbReference type="Proteomes" id="UP001218638"/>
    </source>
</evidence>
<organism evidence="2 3">
    <name type="scientific">Synoicihabitans lomoniglobus</name>
    <dbReference type="NCBI Taxonomy" id="2909285"/>
    <lineage>
        <taxon>Bacteria</taxon>
        <taxon>Pseudomonadati</taxon>
        <taxon>Verrucomicrobiota</taxon>
        <taxon>Opitutia</taxon>
        <taxon>Opitutales</taxon>
        <taxon>Opitutaceae</taxon>
        <taxon>Synoicihabitans</taxon>
    </lineage>
</organism>
<dbReference type="GO" id="GO:0016747">
    <property type="term" value="F:acyltransferase activity, transferring groups other than amino-acyl groups"/>
    <property type="evidence" value="ECO:0007669"/>
    <property type="project" value="InterPro"/>
</dbReference>